<proteinExistence type="predicted"/>
<organism evidence="1 2">
    <name type="scientific">Globodera pallida</name>
    <name type="common">Potato cyst nematode worm</name>
    <name type="synonym">Heterodera pallida</name>
    <dbReference type="NCBI Taxonomy" id="36090"/>
    <lineage>
        <taxon>Eukaryota</taxon>
        <taxon>Metazoa</taxon>
        <taxon>Ecdysozoa</taxon>
        <taxon>Nematoda</taxon>
        <taxon>Chromadorea</taxon>
        <taxon>Rhabditida</taxon>
        <taxon>Tylenchina</taxon>
        <taxon>Tylenchomorpha</taxon>
        <taxon>Tylenchoidea</taxon>
        <taxon>Heteroderidae</taxon>
        <taxon>Heteroderinae</taxon>
        <taxon>Globodera</taxon>
    </lineage>
</organism>
<evidence type="ECO:0000313" key="1">
    <source>
        <dbReference type="Proteomes" id="UP000050741"/>
    </source>
</evidence>
<dbReference type="WBParaSite" id="GPLIN_001413300">
    <property type="protein sequence ID" value="GPLIN_001413300"/>
    <property type="gene ID" value="GPLIN_001413300"/>
</dbReference>
<evidence type="ECO:0000313" key="2">
    <source>
        <dbReference type="WBParaSite" id="GPLIN_001413300"/>
    </source>
</evidence>
<dbReference type="AlphaFoldDB" id="A0A183CMM7"/>
<reference evidence="2" key="2">
    <citation type="submission" date="2016-06" db="UniProtKB">
        <authorList>
            <consortium name="WormBaseParasite"/>
        </authorList>
    </citation>
    <scope>IDENTIFICATION</scope>
</reference>
<sequence length="201" mass="22680">MFRFFVRTRPLSRIFDANLCVLSEPIGLSMLKLRCLPFSPYESDGEATTKTTTIFIKLDLLRLSTKLADGNVRTIVRRMDNKPVQLESATEQNLCFYVSNLGEEEEGKGLTTAISNCVGWTDVWLGKTYVPDFPEWEIVPRNVGRTPESRIDQQQEAGDAKNASIADKLQLKLLWKASVIRGDGTVHTVFGELIKYSCQNE</sequence>
<dbReference type="Proteomes" id="UP000050741">
    <property type="component" value="Unassembled WGS sequence"/>
</dbReference>
<name>A0A183CMM7_GLOPA</name>
<accession>A0A183CMM7</accession>
<protein>
    <submittedName>
        <fullName evidence="2">Uncharacterized protein</fullName>
    </submittedName>
</protein>
<reference evidence="1" key="1">
    <citation type="submission" date="2014-05" db="EMBL/GenBank/DDBJ databases">
        <title>The genome and life-stage specific transcriptomes of Globodera pallida elucidate key aspects of plant parasitism by a cyst nematode.</title>
        <authorList>
            <person name="Cotton J.A."/>
            <person name="Lilley C.J."/>
            <person name="Jones L.M."/>
            <person name="Kikuchi T."/>
            <person name="Reid A.J."/>
            <person name="Thorpe P."/>
            <person name="Tsai I.J."/>
            <person name="Beasley H."/>
            <person name="Blok V."/>
            <person name="Cock P.J.A."/>
            <person name="Van den Akker S.E."/>
            <person name="Holroyd N."/>
            <person name="Hunt M."/>
            <person name="Mantelin S."/>
            <person name="Naghra H."/>
            <person name="Pain A."/>
            <person name="Palomares-Rius J.E."/>
            <person name="Zarowiecki M."/>
            <person name="Berriman M."/>
            <person name="Jones J.T."/>
            <person name="Urwin P.E."/>
        </authorList>
    </citation>
    <scope>NUCLEOTIDE SEQUENCE [LARGE SCALE GENOMIC DNA]</scope>
    <source>
        <strain evidence="1">Lindley</strain>
    </source>
</reference>
<keyword evidence="1" id="KW-1185">Reference proteome</keyword>